<dbReference type="Proteomes" id="UP000053144">
    <property type="component" value="Chromosome 9"/>
</dbReference>
<dbReference type="GO" id="GO:0005634">
    <property type="term" value="C:nucleus"/>
    <property type="evidence" value="ECO:0007669"/>
    <property type="project" value="TreeGrafter"/>
</dbReference>
<evidence type="ECO:0000256" key="2">
    <source>
        <dbReference type="ARBA" id="ARBA00023163"/>
    </source>
</evidence>
<protein>
    <recommendedName>
        <fullName evidence="6">BZIP domain-containing protein</fullName>
    </recommendedName>
</protein>
<keyword evidence="2" id="KW-0804">Transcription</keyword>
<reference evidence="7 10" key="3">
    <citation type="submission" date="2020-05" db="EMBL/GenBank/DDBJ databases">
        <title>Vigna angularis (adzuki bean) Var. LongXiaoDou No. 4 denovo assembly.</title>
        <authorList>
            <person name="Xiang H."/>
        </authorList>
    </citation>
    <scope>NUCLEOTIDE SEQUENCE [LARGE SCALE GENOMIC DNA]</scope>
    <source>
        <tissue evidence="7">Leaf</tissue>
    </source>
</reference>
<dbReference type="EMBL" id="JABFOF010000006">
    <property type="protein sequence ID" value="KAG2394934.1"/>
    <property type="molecule type" value="Genomic_DNA"/>
</dbReference>
<dbReference type="Pfam" id="PF00170">
    <property type="entry name" value="bZIP_1"/>
    <property type="match status" value="1"/>
</dbReference>
<sequence length="192" mass="21958">MEQSEGRGKGKKVQDSSSNAEQSQAEMGSVGQNIMDPQLRRLFSNRISAQRSRQKKVKLVEELENRAKMLQDQVAQLQSIQARQQSRMHSLMVEEQTLFHEMEYLEKKAMLRDAEDEKNRKKKSRLEKLRDIKQQQLLNLHDPFAGLSIDTSSNQGDGARSSSRQELDIAAAVDEIMDQTNLSMETARNPNL</sequence>
<dbReference type="InterPro" id="IPR052483">
    <property type="entry name" value="bZIP_transcription_regulators"/>
</dbReference>
<evidence type="ECO:0000313" key="7">
    <source>
        <dbReference type="EMBL" id="KAG2394934.1"/>
    </source>
</evidence>
<dbReference type="GO" id="GO:0003677">
    <property type="term" value="F:DNA binding"/>
    <property type="evidence" value="ECO:0007669"/>
    <property type="project" value="TreeGrafter"/>
</dbReference>
<proteinExistence type="predicted"/>
<evidence type="ECO:0000313" key="9">
    <source>
        <dbReference type="Proteomes" id="UP000053144"/>
    </source>
</evidence>
<feature type="coiled-coil region" evidence="4">
    <location>
        <begin position="53"/>
        <end position="80"/>
    </location>
</feature>
<dbReference type="InterPro" id="IPR004827">
    <property type="entry name" value="bZIP"/>
</dbReference>
<dbReference type="OMA" id="FHEMEYL"/>
<dbReference type="PROSITE" id="PS00036">
    <property type="entry name" value="BZIP_BASIC"/>
    <property type="match status" value="1"/>
</dbReference>
<reference evidence="8" key="2">
    <citation type="submission" date="2015-02" db="EMBL/GenBank/DDBJ databases">
        <authorList>
            <person name="Chooi Y.-H."/>
        </authorList>
    </citation>
    <scope>NUCLEOTIDE SEQUENCE</scope>
    <source>
        <tissue evidence="8">Seedling</tissue>
    </source>
</reference>
<keyword evidence="3" id="KW-0539">Nucleus</keyword>
<dbReference type="EMBL" id="CM003379">
    <property type="protein sequence ID" value="KOM52631.1"/>
    <property type="molecule type" value="Genomic_DNA"/>
</dbReference>
<dbReference type="Gramene" id="KOM52631">
    <property type="protein sequence ID" value="KOM52631"/>
    <property type="gene ID" value="LR48_Vigan09g129000"/>
</dbReference>
<reference evidence="9" key="1">
    <citation type="journal article" date="2015" name="Proc. Natl. Acad. Sci. U.S.A.">
        <title>Genome sequencing of adzuki bean (Vigna angularis) provides insight into high starch and low fat accumulation and domestication.</title>
        <authorList>
            <person name="Yang K."/>
            <person name="Tian Z."/>
            <person name="Chen C."/>
            <person name="Luo L."/>
            <person name="Zhao B."/>
            <person name="Wang Z."/>
            <person name="Yu L."/>
            <person name="Li Y."/>
            <person name="Sun Y."/>
            <person name="Li W."/>
            <person name="Chen Y."/>
            <person name="Li Y."/>
            <person name="Zhang Y."/>
            <person name="Ai D."/>
            <person name="Zhao J."/>
            <person name="Shang C."/>
            <person name="Ma Y."/>
            <person name="Wu B."/>
            <person name="Wang M."/>
            <person name="Gao L."/>
            <person name="Sun D."/>
            <person name="Zhang P."/>
            <person name="Guo F."/>
            <person name="Wang W."/>
            <person name="Li Y."/>
            <person name="Wang J."/>
            <person name="Varshney R.K."/>
            <person name="Wang J."/>
            <person name="Ling H.Q."/>
            <person name="Wan P."/>
        </authorList>
    </citation>
    <scope>NUCLEOTIDE SEQUENCE</scope>
    <source>
        <strain evidence="9">cv. Jingnong 6</strain>
    </source>
</reference>
<evidence type="ECO:0000256" key="4">
    <source>
        <dbReference type="SAM" id="Coils"/>
    </source>
</evidence>
<dbReference type="PANTHER" id="PTHR46391">
    <property type="entry name" value="BASIC LEUCINE ZIPPER 34"/>
    <property type="match status" value="1"/>
</dbReference>
<dbReference type="AlphaFoldDB" id="A0A0L9VC37"/>
<dbReference type="Gene3D" id="1.20.5.170">
    <property type="match status" value="1"/>
</dbReference>
<evidence type="ECO:0000313" key="8">
    <source>
        <dbReference type="EMBL" id="KOM52631.1"/>
    </source>
</evidence>
<dbReference type="InterPro" id="IPR046347">
    <property type="entry name" value="bZIP_sf"/>
</dbReference>
<evidence type="ECO:0000256" key="3">
    <source>
        <dbReference type="ARBA" id="ARBA00023242"/>
    </source>
</evidence>
<evidence type="ECO:0000259" key="6">
    <source>
        <dbReference type="PROSITE" id="PS00036"/>
    </source>
</evidence>
<feature type="compositionally biased region" description="Basic and acidic residues" evidence="5">
    <location>
        <begin position="1"/>
        <end position="14"/>
    </location>
</feature>
<organism evidence="8 9">
    <name type="scientific">Phaseolus angularis</name>
    <name type="common">Azuki bean</name>
    <name type="synonym">Vigna angularis</name>
    <dbReference type="NCBI Taxonomy" id="3914"/>
    <lineage>
        <taxon>Eukaryota</taxon>
        <taxon>Viridiplantae</taxon>
        <taxon>Streptophyta</taxon>
        <taxon>Embryophyta</taxon>
        <taxon>Tracheophyta</taxon>
        <taxon>Spermatophyta</taxon>
        <taxon>Magnoliopsida</taxon>
        <taxon>eudicotyledons</taxon>
        <taxon>Gunneridae</taxon>
        <taxon>Pentapetalae</taxon>
        <taxon>rosids</taxon>
        <taxon>fabids</taxon>
        <taxon>Fabales</taxon>
        <taxon>Fabaceae</taxon>
        <taxon>Papilionoideae</taxon>
        <taxon>50 kb inversion clade</taxon>
        <taxon>NPAAA clade</taxon>
        <taxon>indigoferoid/millettioid clade</taxon>
        <taxon>Phaseoleae</taxon>
        <taxon>Vigna</taxon>
    </lineage>
</organism>
<dbReference type="GO" id="GO:0003700">
    <property type="term" value="F:DNA-binding transcription factor activity"/>
    <property type="evidence" value="ECO:0007669"/>
    <property type="project" value="InterPro"/>
</dbReference>
<evidence type="ECO:0000313" key="10">
    <source>
        <dbReference type="Proteomes" id="UP000743370"/>
    </source>
</evidence>
<dbReference type="GO" id="GO:0045893">
    <property type="term" value="P:positive regulation of DNA-templated transcription"/>
    <property type="evidence" value="ECO:0007669"/>
    <property type="project" value="TreeGrafter"/>
</dbReference>
<feature type="region of interest" description="Disordered" evidence="5">
    <location>
        <begin position="1"/>
        <end position="36"/>
    </location>
</feature>
<dbReference type="Proteomes" id="UP000743370">
    <property type="component" value="Unassembled WGS sequence"/>
</dbReference>
<evidence type="ECO:0000256" key="1">
    <source>
        <dbReference type="ARBA" id="ARBA00023015"/>
    </source>
</evidence>
<keyword evidence="1" id="KW-0805">Transcription regulation</keyword>
<evidence type="ECO:0000256" key="5">
    <source>
        <dbReference type="SAM" id="MobiDB-lite"/>
    </source>
</evidence>
<keyword evidence="4" id="KW-0175">Coiled coil</keyword>
<dbReference type="SUPFAM" id="SSF57959">
    <property type="entry name" value="Leucine zipper domain"/>
    <property type="match status" value="1"/>
</dbReference>
<name>A0A0L9VC37_PHAAN</name>
<dbReference type="STRING" id="3914.A0A0L9VC37"/>
<accession>A0A0L9VC37</accession>
<dbReference type="SMART" id="SM00338">
    <property type="entry name" value="BRLZ"/>
    <property type="match status" value="1"/>
</dbReference>
<gene>
    <name evidence="7" type="ORF">HKW66_Vig0076910</name>
    <name evidence="8" type="ORF">LR48_Vigan09g129000</name>
</gene>
<dbReference type="PANTHER" id="PTHR46391:SF13">
    <property type="entry name" value="ACTIVATOR OF SPOMIN LUC3"/>
    <property type="match status" value="1"/>
</dbReference>
<feature type="domain" description="BZIP" evidence="6">
    <location>
        <begin position="40"/>
        <end position="55"/>
    </location>
</feature>
<feature type="compositionally biased region" description="Polar residues" evidence="5">
    <location>
        <begin position="15"/>
        <end position="32"/>
    </location>
</feature>